<keyword evidence="1 2" id="KW-0963">Cytoplasm</keyword>
<proteinExistence type="inferred from homology"/>
<gene>
    <name evidence="3" type="ORF">HMPREF2128_04790</name>
</gene>
<dbReference type="GO" id="GO:0008360">
    <property type="term" value="P:regulation of cell shape"/>
    <property type="evidence" value="ECO:0007669"/>
    <property type="project" value="UniProtKB-UniRule"/>
</dbReference>
<comment type="function">
    <text evidence="2">Required for morphogenesis under gluconeogenic growth conditions.</text>
</comment>
<protein>
    <recommendedName>
        <fullName evidence="2">Putative gluconeogenesis factor</fullName>
    </recommendedName>
</protein>
<evidence type="ECO:0000256" key="2">
    <source>
        <dbReference type="HAMAP-Rule" id="MF_00973"/>
    </source>
</evidence>
<evidence type="ECO:0000313" key="3">
    <source>
        <dbReference type="EMBL" id="KGF20575.1"/>
    </source>
</evidence>
<comment type="similarity">
    <text evidence="2">Belongs to the gluconeogenesis factor family.</text>
</comment>
<dbReference type="GO" id="GO:0005737">
    <property type="term" value="C:cytoplasm"/>
    <property type="evidence" value="ECO:0007669"/>
    <property type="project" value="UniProtKB-SubCell"/>
</dbReference>
<sequence>MDIPTHAIPLVAPRLRPSQRRSRWKITALGGGHGLHASLKALRLLDADLTAIVTVADDGGSSGRIRDEFGVLPPGDLRMALSALCDDSEWGRTWARVMQHRFTTLPDSPRSMEGHVLGNFLIVTLWEMLGDAVEGLNWAGQLLGARGRVLPMSTDPLRIKGTVVREQDGQPIAEVYEGQVALAKAAHRGSVTDICLLPEDASATPQAVEAISEADWNVLGPGSWYTSVMPHLLLNDSRRALAESQARTLVTMNLSSSTFEASGLRSADHLKILRRYAPELHIDAVLADPSTLDDEAYFCQVAENMGTKVFFDRVESKAKESVHDPLRLAAAYKDVFSHFESGGVSG</sequence>
<dbReference type="Pfam" id="PF01933">
    <property type="entry name" value="CofD"/>
    <property type="match status" value="1"/>
</dbReference>
<dbReference type="NCBIfam" id="TIGR01826">
    <property type="entry name" value="CofD_related"/>
    <property type="match status" value="1"/>
</dbReference>
<evidence type="ECO:0000313" key="4">
    <source>
        <dbReference type="Proteomes" id="UP000053528"/>
    </source>
</evidence>
<accession>A0A095YDQ2</accession>
<dbReference type="PANTHER" id="PTHR30135">
    <property type="entry name" value="UNCHARACTERIZED PROTEIN YVCK-RELATED"/>
    <property type="match status" value="1"/>
</dbReference>
<dbReference type="RefSeq" id="WP_035755630.1">
    <property type="nucleotide sequence ID" value="NZ_JRNH01000013.1"/>
</dbReference>
<comment type="caution">
    <text evidence="3">The sequence shown here is derived from an EMBL/GenBank/DDBJ whole genome shotgun (WGS) entry which is preliminary data.</text>
</comment>
<evidence type="ECO:0000256" key="1">
    <source>
        <dbReference type="ARBA" id="ARBA00022490"/>
    </source>
</evidence>
<dbReference type="PANTHER" id="PTHR30135:SF3">
    <property type="entry name" value="GLUCONEOGENESIS FACTOR-RELATED"/>
    <property type="match status" value="1"/>
</dbReference>
<organism evidence="3 4">
    <name type="scientific">Pseudoglutamicibacter albus DNF00011</name>
    <dbReference type="NCBI Taxonomy" id="1401063"/>
    <lineage>
        <taxon>Bacteria</taxon>
        <taxon>Bacillati</taxon>
        <taxon>Actinomycetota</taxon>
        <taxon>Actinomycetes</taxon>
        <taxon>Micrococcales</taxon>
        <taxon>Micrococcaceae</taxon>
        <taxon>Pseudoglutamicibacter</taxon>
    </lineage>
</organism>
<name>A0A095YDQ2_9MICC</name>
<dbReference type="EMBL" id="JRNH01000013">
    <property type="protein sequence ID" value="KGF20575.1"/>
    <property type="molecule type" value="Genomic_DNA"/>
</dbReference>
<dbReference type="SUPFAM" id="SSF142338">
    <property type="entry name" value="CofD-like"/>
    <property type="match status" value="1"/>
</dbReference>
<dbReference type="InterPro" id="IPR002882">
    <property type="entry name" value="CofD"/>
</dbReference>
<dbReference type="GO" id="GO:0043743">
    <property type="term" value="F:LPPG:FO 2-phospho-L-lactate transferase activity"/>
    <property type="evidence" value="ECO:0007669"/>
    <property type="project" value="InterPro"/>
</dbReference>
<reference evidence="3 4" key="1">
    <citation type="submission" date="2014-07" db="EMBL/GenBank/DDBJ databases">
        <authorList>
            <person name="McCorrison J."/>
            <person name="Sanka R."/>
            <person name="Torralba M."/>
            <person name="Gillis M."/>
            <person name="Haft D.H."/>
            <person name="Methe B."/>
            <person name="Sutton G."/>
            <person name="Nelson K.E."/>
        </authorList>
    </citation>
    <scope>NUCLEOTIDE SEQUENCE [LARGE SCALE GENOMIC DNA]</scope>
    <source>
        <strain evidence="3 4">DNF00011</strain>
    </source>
</reference>
<dbReference type="Proteomes" id="UP000053528">
    <property type="component" value="Unassembled WGS sequence"/>
</dbReference>
<dbReference type="HAMAP" id="MF_00973">
    <property type="entry name" value="Gluconeogen_factor"/>
    <property type="match status" value="1"/>
</dbReference>
<dbReference type="InterPro" id="IPR038136">
    <property type="entry name" value="CofD-like_dom_sf"/>
</dbReference>
<dbReference type="Gene3D" id="3.40.50.10680">
    <property type="entry name" value="CofD-like domains"/>
    <property type="match status" value="1"/>
</dbReference>
<dbReference type="AlphaFoldDB" id="A0A095YDQ2"/>
<dbReference type="InterPro" id="IPR010119">
    <property type="entry name" value="Gluconeogen_factor"/>
</dbReference>
<comment type="subcellular location">
    <subcellularLocation>
        <location evidence="2">Cytoplasm</location>
    </subcellularLocation>
</comment>
<dbReference type="CDD" id="cd07187">
    <property type="entry name" value="YvcK_like"/>
    <property type="match status" value="1"/>
</dbReference>